<dbReference type="EMBL" id="BKAJ01000099">
    <property type="protein sequence ID" value="GEP58415.1"/>
    <property type="molecule type" value="Genomic_DNA"/>
</dbReference>
<dbReference type="InterPro" id="IPR036388">
    <property type="entry name" value="WH-like_DNA-bd_sf"/>
</dbReference>
<evidence type="ECO:0000313" key="2">
    <source>
        <dbReference type="EMBL" id="GEP58415.1"/>
    </source>
</evidence>
<feature type="domain" description="HTH lysR-type" evidence="1">
    <location>
        <begin position="22"/>
        <end position="82"/>
    </location>
</feature>
<gene>
    <name evidence="2" type="ORF">RSO01_55810</name>
</gene>
<dbReference type="PANTHER" id="PTHR30432:SF1">
    <property type="entry name" value="DNA-BINDING TRANSCRIPTIONAL DUAL REGULATOR MODE"/>
    <property type="match status" value="1"/>
</dbReference>
<evidence type="ECO:0000313" key="3">
    <source>
        <dbReference type="Proteomes" id="UP000321058"/>
    </source>
</evidence>
<comment type="caution">
    <text evidence="2">The sequence shown here is derived from an EMBL/GenBank/DDBJ whole genome shotgun (WGS) entry which is preliminary data.</text>
</comment>
<dbReference type="SUPFAM" id="SSF46785">
    <property type="entry name" value="Winged helix' DNA-binding domain"/>
    <property type="match status" value="1"/>
</dbReference>
<dbReference type="PANTHER" id="PTHR30432">
    <property type="entry name" value="TRANSCRIPTIONAL REGULATOR MODE"/>
    <property type="match status" value="1"/>
</dbReference>
<dbReference type="Proteomes" id="UP000321058">
    <property type="component" value="Unassembled WGS sequence"/>
</dbReference>
<proteinExistence type="predicted"/>
<dbReference type="InterPro" id="IPR051815">
    <property type="entry name" value="Molybdate_resp_trans_reg"/>
</dbReference>
<organism evidence="2 3">
    <name type="scientific">Reyranella soli</name>
    <dbReference type="NCBI Taxonomy" id="1230389"/>
    <lineage>
        <taxon>Bacteria</taxon>
        <taxon>Pseudomonadati</taxon>
        <taxon>Pseudomonadota</taxon>
        <taxon>Alphaproteobacteria</taxon>
        <taxon>Hyphomicrobiales</taxon>
        <taxon>Reyranellaceae</taxon>
        <taxon>Reyranella</taxon>
    </lineage>
</organism>
<name>A0A512NHM7_9HYPH</name>
<sequence>MPQLSIRIDFDDEGRLGPGKVALLERIAQEGSISAAGRSMNMSYKRAWELVSEINKSFSEPLVAAQTGGKAGGGAVLTPHGEELVRHYRAIERKALSATATHLKALQAISRNSRRK</sequence>
<dbReference type="AlphaFoldDB" id="A0A512NHM7"/>
<dbReference type="Gene3D" id="1.10.10.10">
    <property type="entry name" value="Winged helix-like DNA-binding domain superfamily/Winged helix DNA-binding domain"/>
    <property type="match status" value="1"/>
</dbReference>
<dbReference type="RefSeq" id="WP_147153618.1">
    <property type="nucleotide sequence ID" value="NZ_BKAJ01000099.1"/>
</dbReference>
<dbReference type="Pfam" id="PF00126">
    <property type="entry name" value="HTH_1"/>
    <property type="match status" value="1"/>
</dbReference>
<evidence type="ECO:0000259" key="1">
    <source>
        <dbReference type="Pfam" id="PF00126"/>
    </source>
</evidence>
<reference evidence="2 3" key="1">
    <citation type="submission" date="2019-07" db="EMBL/GenBank/DDBJ databases">
        <title>Whole genome shotgun sequence of Reyranella soli NBRC 108950.</title>
        <authorList>
            <person name="Hosoyama A."/>
            <person name="Uohara A."/>
            <person name="Ohji S."/>
            <person name="Ichikawa N."/>
        </authorList>
    </citation>
    <scope>NUCLEOTIDE SEQUENCE [LARGE SCALE GENOMIC DNA]</scope>
    <source>
        <strain evidence="2 3">NBRC 108950</strain>
    </source>
</reference>
<dbReference type="InterPro" id="IPR000847">
    <property type="entry name" value="LysR_HTH_N"/>
</dbReference>
<dbReference type="OrthoDB" id="9800709at2"/>
<accession>A0A512NHM7</accession>
<dbReference type="GO" id="GO:0003700">
    <property type="term" value="F:DNA-binding transcription factor activity"/>
    <property type="evidence" value="ECO:0007669"/>
    <property type="project" value="InterPro"/>
</dbReference>
<dbReference type="InterPro" id="IPR036390">
    <property type="entry name" value="WH_DNA-bd_sf"/>
</dbReference>
<protein>
    <submittedName>
        <fullName evidence="2">LysR family transcriptional regulator</fullName>
    </submittedName>
</protein>
<keyword evidence="3" id="KW-1185">Reference proteome</keyword>